<reference evidence="8 9" key="1">
    <citation type="submission" date="2022-05" db="EMBL/GenBank/DDBJ databases">
        <authorList>
            <consortium name="Genoscope - CEA"/>
            <person name="William W."/>
        </authorList>
    </citation>
    <scope>NUCLEOTIDE SEQUENCE [LARGE SCALE GENOMIC DNA]</scope>
</reference>
<dbReference type="SUPFAM" id="SSF52540">
    <property type="entry name" value="P-loop containing nucleoside triphosphate hydrolases"/>
    <property type="match status" value="1"/>
</dbReference>
<dbReference type="PANTHER" id="PTHR47958">
    <property type="entry name" value="ATP-DEPENDENT RNA HELICASE DBP3"/>
    <property type="match status" value="1"/>
</dbReference>
<evidence type="ECO:0000256" key="1">
    <source>
        <dbReference type="ARBA" id="ARBA00012552"/>
    </source>
</evidence>
<keyword evidence="9" id="KW-1185">Reference proteome</keyword>
<dbReference type="InterPro" id="IPR001650">
    <property type="entry name" value="Helicase_C-like"/>
</dbReference>
<proteinExistence type="predicted"/>
<keyword evidence="4" id="KW-0347">Helicase</keyword>
<evidence type="ECO:0000259" key="7">
    <source>
        <dbReference type="PROSITE" id="PS51194"/>
    </source>
</evidence>
<dbReference type="GO" id="GO:0005524">
    <property type="term" value="F:ATP binding"/>
    <property type="evidence" value="ECO:0007669"/>
    <property type="project" value="UniProtKB-KW"/>
</dbReference>
<dbReference type="CDD" id="cd18787">
    <property type="entry name" value="SF2_C_DEAD"/>
    <property type="match status" value="1"/>
</dbReference>
<feature type="domain" description="Helicase ATP-binding" evidence="6">
    <location>
        <begin position="1"/>
        <end position="104"/>
    </location>
</feature>
<name>A0AAU9WY03_9CNID</name>
<protein>
    <recommendedName>
        <fullName evidence="1">RNA helicase</fullName>
        <ecNumber evidence="1">3.6.4.13</ecNumber>
    </recommendedName>
</protein>
<keyword evidence="3" id="KW-0378">Hydrolase</keyword>
<dbReference type="InterPro" id="IPR027417">
    <property type="entry name" value="P-loop_NTPase"/>
</dbReference>
<dbReference type="Pfam" id="PF00271">
    <property type="entry name" value="Helicase_C"/>
    <property type="match status" value="1"/>
</dbReference>
<accession>A0AAU9WY03</accession>
<dbReference type="GO" id="GO:0016787">
    <property type="term" value="F:hydrolase activity"/>
    <property type="evidence" value="ECO:0007669"/>
    <property type="project" value="UniProtKB-KW"/>
</dbReference>
<evidence type="ECO:0000259" key="6">
    <source>
        <dbReference type="PROSITE" id="PS51192"/>
    </source>
</evidence>
<dbReference type="InterPro" id="IPR011545">
    <property type="entry name" value="DEAD/DEAH_box_helicase_dom"/>
</dbReference>
<evidence type="ECO:0000256" key="5">
    <source>
        <dbReference type="ARBA" id="ARBA00022840"/>
    </source>
</evidence>
<evidence type="ECO:0000256" key="2">
    <source>
        <dbReference type="ARBA" id="ARBA00022741"/>
    </source>
</evidence>
<keyword evidence="5" id="KW-0067">ATP-binding</keyword>
<sequence>MEGSVYHIICDRFNMVVINFLVATPRRLKYFIKEGLVREHNVQFLILDDTDTMLDMGFEADIRKIVETLGMPEKTERQTLMFSATFPGEIQRLGGNFLNDYLFLMAGMVFFLLSQRTILDVPEDQKRESGINYSAAQGKMQNLLFCISLKFSYITTRKEGFPTVSIHGHCLQQEREEALRDFRLGRCPVPIVSNIDAHGLDIDDVKHVVNYDLPNEIEKFVHRIGKSGCIGYEGKATTLFQKGKDNKIARAKFCLMQASQEVPEWLEEIAESAEGTSYGPAGGHFASRNTRKHCLATAMAGEESGIVRKLMLKLTAKIAALLLGLQLVV</sequence>
<dbReference type="PROSITE" id="PS51194">
    <property type="entry name" value="HELICASE_CTER"/>
    <property type="match status" value="1"/>
</dbReference>
<evidence type="ECO:0000313" key="9">
    <source>
        <dbReference type="Proteomes" id="UP001159428"/>
    </source>
</evidence>
<comment type="caution">
    <text evidence="8">The sequence shown here is derived from an EMBL/GenBank/DDBJ whole genome shotgun (WGS) entry which is preliminary data.</text>
</comment>
<dbReference type="Gene3D" id="3.40.50.300">
    <property type="entry name" value="P-loop containing nucleotide triphosphate hydrolases"/>
    <property type="match status" value="2"/>
</dbReference>
<dbReference type="InterPro" id="IPR014001">
    <property type="entry name" value="Helicase_ATP-bd"/>
</dbReference>
<dbReference type="Proteomes" id="UP001159428">
    <property type="component" value="Unassembled WGS sequence"/>
</dbReference>
<keyword evidence="2" id="KW-0547">Nucleotide-binding</keyword>
<dbReference type="GO" id="GO:0003724">
    <property type="term" value="F:RNA helicase activity"/>
    <property type="evidence" value="ECO:0007669"/>
    <property type="project" value="UniProtKB-EC"/>
</dbReference>
<gene>
    <name evidence="8" type="ORF">PMEA_00013627</name>
</gene>
<dbReference type="AlphaFoldDB" id="A0AAU9WY03"/>
<dbReference type="GO" id="GO:0003676">
    <property type="term" value="F:nucleic acid binding"/>
    <property type="evidence" value="ECO:0007669"/>
    <property type="project" value="InterPro"/>
</dbReference>
<evidence type="ECO:0000256" key="4">
    <source>
        <dbReference type="ARBA" id="ARBA00022806"/>
    </source>
</evidence>
<evidence type="ECO:0000256" key="3">
    <source>
        <dbReference type="ARBA" id="ARBA00022801"/>
    </source>
</evidence>
<dbReference type="SMART" id="SM00490">
    <property type="entry name" value="HELICc"/>
    <property type="match status" value="1"/>
</dbReference>
<dbReference type="Pfam" id="PF00270">
    <property type="entry name" value="DEAD"/>
    <property type="match status" value="1"/>
</dbReference>
<dbReference type="EMBL" id="CALNXJ010000024">
    <property type="protein sequence ID" value="CAH3129662.1"/>
    <property type="molecule type" value="Genomic_DNA"/>
</dbReference>
<dbReference type="EC" id="3.6.4.13" evidence="1"/>
<feature type="domain" description="Helicase C-terminal" evidence="7">
    <location>
        <begin position="113"/>
        <end position="270"/>
    </location>
</feature>
<evidence type="ECO:0000313" key="8">
    <source>
        <dbReference type="EMBL" id="CAH3129662.1"/>
    </source>
</evidence>
<dbReference type="PROSITE" id="PS51192">
    <property type="entry name" value="HELICASE_ATP_BIND_1"/>
    <property type="match status" value="1"/>
</dbReference>
<organism evidence="8 9">
    <name type="scientific">Pocillopora meandrina</name>
    <dbReference type="NCBI Taxonomy" id="46732"/>
    <lineage>
        <taxon>Eukaryota</taxon>
        <taxon>Metazoa</taxon>
        <taxon>Cnidaria</taxon>
        <taxon>Anthozoa</taxon>
        <taxon>Hexacorallia</taxon>
        <taxon>Scleractinia</taxon>
        <taxon>Astrocoeniina</taxon>
        <taxon>Pocilloporidae</taxon>
        <taxon>Pocillopora</taxon>
    </lineage>
</organism>